<protein>
    <submittedName>
        <fullName evidence="1">Uncharacterized protein</fullName>
    </submittedName>
</protein>
<gene>
    <name evidence="1" type="ORF">SGFS_012800</name>
</gene>
<keyword evidence="2" id="KW-1185">Reference proteome</keyword>
<dbReference type="Proteomes" id="UP001321542">
    <property type="component" value="Chromosome"/>
</dbReference>
<organism evidence="1 2">
    <name type="scientific">Streptomyces graminofaciens</name>
    <dbReference type="NCBI Taxonomy" id="68212"/>
    <lineage>
        <taxon>Bacteria</taxon>
        <taxon>Bacillati</taxon>
        <taxon>Actinomycetota</taxon>
        <taxon>Actinomycetes</taxon>
        <taxon>Kitasatosporales</taxon>
        <taxon>Streptomycetaceae</taxon>
        <taxon>Streptomyces</taxon>
    </lineage>
</organism>
<evidence type="ECO:0000313" key="1">
    <source>
        <dbReference type="EMBL" id="BBC29986.1"/>
    </source>
</evidence>
<proteinExistence type="predicted"/>
<dbReference type="EMBL" id="AP018448">
    <property type="protein sequence ID" value="BBC29986.1"/>
    <property type="molecule type" value="Genomic_DNA"/>
</dbReference>
<accession>A0ABM7F2H6</accession>
<reference evidence="1 2" key="1">
    <citation type="journal article" date="2010" name="ChemBioChem">
        <title>Cloning and characterization of the biosynthetic gene cluster of 16-membered macrolide antibiotic FD-891: involvement of a dual functional cytochrome P450 monooxygenase catalyzing epoxidation and hydroxylation.</title>
        <authorList>
            <person name="Kudo F."/>
            <person name="Motegi A."/>
            <person name="Mizoue K."/>
            <person name="Eguchi T."/>
        </authorList>
    </citation>
    <scope>NUCLEOTIDE SEQUENCE [LARGE SCALE GENOMIC DNA]</scope>
    <source>
        <strain evidence="1 2">A-8890</strain>
    </source>
</reference>
<sequence length="164" mass="18172">MTGVRVVSLKTDDPQLIPADGEYHVLRFPYTASAESYDAWGMHEPLQRDGYEVRDWARDDRSGLIWPVSSGWGAVHGLVYWDAGDYTEVRSRFVRDPLGLAGGYDSTCTEDHAPTPGGQYRAKTWGLFVQPGTPVALMVRHNASSARAVTLAECKLIIHPVEEP</sequence>
<reference evidence="1 2" key="2">
    <citation type="journal article" date="2023" name="ChemBioChem">
        <title>Acyltransferase Domain Exchange between Two Independent Type I Polyketide Synthases in the Same Producer Strain of Macrolide Antibiotics.</title>
        <authorList>
            <person name="Kudo F."/>
            <person name="Kishikawa K."/>
            <person name="Tsuboi K."/>
            <person name="Kido T."/>
            <person name="Usui T."/>
            <person name="Hashimoto J."/>
            <person name="Shin-Ya K."/>
            <person name="Miyanaga A."/>
            <person name="Eguchi T."/>
        </authorList>
    </citation>
    <scope>NUCLEOTIDE SEQUENCE [LARGE SCALE GENOMIC DNA]</scope>
    <source>
        <strain evidence="1 2">A-8890</strain>
    </source>
</reference>
<dbReference type="RefSeq" id="WP_286248260.1">
    <property type="nucleotide sequence ID" value="NZ_AP018448.1"/>
</dbReference>
<evidence type="ECO:0000313" key="2">
    <source>
        <dbReference type="Proteomes" id="UP001321542"/>
    </source>
</evidence>
<name>A0ABM7F2H6_9ACTN</name>